<dbReference type="GO" id="GO:0043190">
    <property type="term" value="C:ATP-binding cassette (ABC) transporter complex"/>
    <property type="evidence" value="ECO:0007669"/>
    <property type="project" value="InterPro"/>
</dbReference>
<dbReference type="Pfam" id="PF04069">
    <property type="entry name" value="OpuAC"/>
    <property type="match status" value="1"/>
</dbReference>
<feature type="chain" id="PRO_5015123308" evidence="1">
    <location>
        <begin position="26"/>
        <end position="316"/>
    </location>
</feature>
<reference evidence="4" key="1">
    <citation type="submission" date="2016-12" db="EMBL/GenBank/DDBJ databases">
        <authorList>
            <person name="Brunel B."/>
        </authorList>
    </citation>
    <scope>NUCLEOTIDE SEQUENCE [LARGE SCALE GENOMIC DNA]</scope>
</reference>
<dbReference type="SUPFAM" id="SSF53850">
    <property type="entry name" value="Periplasmic binding protein-like II"/>
    <property type="match status" value="1"/>
</dbReference>
<evidence type="ECO:0000313" key="3">
    <source>
        <dbReference type="EMBL" id="SJM32350.1"/>
    </source>
</evidence>
<gene>
    <name evidence="3" type="ORF">BQ8482_280076</name>
</gene>
<dbReference type="EMBL" id="FUIG01000035">
    <property type="protein sequence ID" value="SJM32350.1"/>
    <property type="molecule type" value="Genomic_DNA"/>
</dbReference>
<dbReference type="GO" id="GO:0042597">
    <property type="term" value="C:periplasmic space"/>
    <property type="evidence" value="ECO:0007669"/>
    <property type="project" value="InterPro"/>
</dbReference>
<dbReference type="AlphaFoldDB" id="A0A2P9AMH9"/>
<dbReference type="Proteomes" id="UP000245698">
    <property type="component" value="Unassembled WGS sequence"/>
</dbReference>
<dbReference type="Gene3D" id="3.40.190.100">
    <property type="entry name" value="Glycine betaine-binding periplasmic protein, domain 2"/>
    <property type="match status" value="1"/>
</dbReference>
<dbReference type="GO" id="GO:0033265">
    <property type="term" value="F:choline binding"/>
    <property type="evidence" value="ECO:0007669"/>
    <property type="project" value="InterPro"/>
</dbReference>
<keyword evidence="4" id="KW-1185">Reference proteome</keyword>
<proteinExistence type="predicted"/>
<dbReference type="GO" id="GO:0022857">
    <property type="term" value="F:transmembrane transporter activity"/>
    <property type="evidence" value="ECO:0007669"/>
    <property type="project" value="InterPro"/>
</dbReference>
<dbReference type="InterPro" id="IPR007210">
    <property type="entry name" value="ABC_Gly_betaine_transp_sub-bd"/>
</dbReference>
<evidence type="ECO:0000313" key="4">
    <source>
        <dbReference type="Proteomes" id="UP000245698"/>
    </source>
</evidence>
<dbReference type="Gene3D" id="3.40.190.10">
    <property type="entry name" value="Periplasmic binding protein-like II"/>
    <property type="match status" value="1"/>
</dbReference>
<protein>
    <submittedName>
        <fullName evidence="3">Choline ABC transporter periplasmic protein</fullName>
    </submittedName>
</protein>
<evidence type="ECO:0000256" key="1">
    <source>
        <dbReference type="SAM" id="SignalP"/>
    </source>
</evidence>
<keyword evidence="1" id="KW-0732">Signal</keyword>
<dbReference type="CDD" id="cd13640">
    <property type="entry name" value="PBP2_ChoX"/>
    <property type="match status" value="1"/>
</dbReference>
<name>A0A2P9AMH9_9HYPH</name>
<dbReference type="GO" id="GO:0015871">
    <property type="term" value="P:choline transport"/>
    <property type="evidence" value="ECO:0007669"/>
    <property type="project" value="InterPro"/>
</dbReference>
<dbReference type="InterPro" id="IPR017783">
    <property type="entry name" value="ABC_choline_sub-bd"/>
</dbReference>
<dbReference type="NCBIfam" id="TIGR03414">
    <property type="entry name" value="ABC_choline_bnd"/>
    <property type="match status" value="1"/>
</dbReference>
<accession>A0A2P9AMH9</accession>
<organism evidence="3 4">
    <name type="scientific">Mesorhizobium delmotii</name>
    <dbReference type="NCBI Taxonomy" id="1631247"/>
    <lineage>
        <taxon>Bacteria</taxon>
        <taxon>Pseudomonadati</taxon>
        <taxon>Pseudomonadota</taxon>
        <taxon>Alphaproteobacteria</taxon>
        <taxon>Hyphomicrobiales</taxon>
        <taxon>Phyllobacteriaceae</taxon>
        <taxon>Mesorhizobium</taxon>
    </lineage>
</organism>
<feature type="signal peptide" evidence="1">
    <location>
        <begin position="1"/>
        <end position="25"/>
    </location>
</feature>
<feature type="domain" description="ABC-type glycine betaine transport system substrate-binding" evidence="2">
    <location>
        <begin position="32"/>
        <end position="285"/>
    </location>
</feature>
<sequence>MMSRMKLFAAGFGLAAFLSAGGVLAAEPESCKPVRFADVGWTDITATTATASVILEALGYEPDVQVLSVPVTYTSLKNKDVDVFLGNWMPTMEADIKPYLEDKSVETIVTNLEGAKYTLAVPQHTYDAGLKDFADIAKFKDKLDNKIYGIEAGNDGNRLILDMIAADKFGLKDFELVESSEAGMLSAVQKAAASGEDVVFLGWEPHPMNANIKMAYLSGGDEVFGPNFGGATVATNVRAGYTTECPNVGALLKNMVFSLKMENEIMGAILNDGADPKAAATEWLKANPDAMTPWLAGVTTFDGGDAAAAVKTALGS</sequence>
<evidence type="ECO:0000259" key="2">
    <source>
        <dbReference type="Pfam" id="PF04069"/>
    </source>
</evidence>